<dbReference type="EMBL" id="JABFCN010000062">
    <property type="protein sequence ID" value="NNU41022.1"/>
    <property type="molecule type" value="Genomic_DNA"/>
</dbReference>
<reference evidence="2 3" key="1">
    <citation type="submission" date="2020-02" db="EMBL/GenBank/DDBJ databases">
        <authorList>
            <person name="Sun Q."/>
        </authorList>
    </citation>
    <scope>NUCLEOTIDE SEQUENCE [LARGE SCALE GENOMIC DNA]</scope>
    <source>
        <strain evidence="2 3">CCBAU 03386</strain>
    </source>
</reference>
<organism evidence="2 3">
    <name type="scientific">Rhizobium sophorae</name>
    <dbReference type="NCBI Taxonomy" id="1535242"/>
    <lineage>
        <taxon>Bacteria</taxon>
        <taxon>Pseudomonadati</taxon>
        <taxon>Pseudomonadota</taxon>
        <taxon>Alphaproteobacteria</taxon>
        <taxon>Hyphomicrobiales</taxon>
        <taxon>Rhizobiaceae</taxon>
        <taxon>Rhizobium/Agrobacterium group</taxon>
        <taxon>Rhizobium</taxon>
    </lineage>
</organism>
<dbReference type="AlphaFoldDB" id="A0A7Y3WIG6"/>
<evidence type="ECO:0000313" key="3">
    <source>
        <dbReference type="Proteomes" id="UP000519972"/>
    </source>
</evidence>
<sequence length="85" mass="9328">MSIYHPTPESSANPNDWTPSFKAFTELFFRRSFEPLGYDAPTSNNVVISLAEAATKAVVDEYHAPDGPDADPPASPDRPVITVHR</sequence>
<accession>A0A7Y3WIG6</accession>
<comment type="caution">
    <text evidence="2">The sequence shown here is derived from an EMBL/GenBank/DDBJ whole genome shotgun (WGS) entry which is preliminary data.</text>
</comment>
<name>A0A7Y3WIG6_9HYPH</name>
<evidence type="ECO:0000256" key="1">
    <source>
        <dbReference type="SAM" id="MobiDB-lite"/>
    </source>
</evidence>
<evidence type="ECO:0000313" key="2">
    <source>
        <dbReference type="EMBL" id="NNU41022.1"/>
    </source>
</evidence>
<dbReference type="Proteomes" id="UP000519972">
    <property type="component" value="Unassembled WGS sequence"/>
</dbReference>
<gene>
    <name evidence="2" type="ORF">G9X64_32000</name>
</gene>
<proteinExistence type="predicted"/>
<keyword evidence="3" id="KW-1185">Reference proteome</keyword>
<dbReference type="RefSeq" id="WP_171378147.1">
    <property type="nucleotide sequence ID" value="NZ_JABFCN010000062.1"/>
</dbReference>
<feature type="region of interest" description="Disordered" evidence="1">
    <location>
        <begin position="62"/>
        <end position="85"/>
    </location>
</feature>
<protein>
    <submittedName>
        <fullName evidence="2">Uncharacterized protein</fullName>
    </submittedName>
</protein>